<dbReference type="EMBL" id="JXBZ01000008">
    <property type="protein sequence ID" value="KJY48757.1"/>
    <property type="molecule type" value="Genomic_DNA"/>
</dbReference>
<dbReference type="GO" id="GO:0006006">
    <property type="term" value="P:glucose metabolic process"/>
    <property type="evidence" value="ECO:0007669"/>
    <property type="project" value="UniProtKB-KW"/>
</dbReference>
<evidence type="ECO:0000259" key="17">
    <source>
        <dbReference type="Pfam" id="PF02878"/>
    </source>
</evidence>
<dbReference type="PRINTS" id="PR00509">
    <property type="entry name" value="PGMPMM"/>
</dbReference>
<dbReference type="SUPFAM" id="SSF53738">
    <property type="entry name" value="Phosphoglucomutase, first 3 domains"/>
    <property type="match status" value="3"/>
</dbReference>
<feature type="domain" description="Alpha-D-phosphohexomutase C-terminal" evidence="16">
    <location>
        <begin position="506"/>
        <end position="554"/>
    </location>
</feature>
<dbReference type="Gene3D" id="3.30.310.50">
    <property type="entry name" value="Alpha-D-phosphohexomutase, C-terminal domain"/>
    <property type="match status" value="1"/>
</dbReference>
<keyword evidence="21" id="KW-1185">Reference proteome</keyword>
<comment type="pathway">
    <text evidence="3">Glycolipid metabolism; diglucosyl-diacylglycerol biosynthesis.</text>
</comment>
<dbReference type="PANTHER" id="PTHR45745:SF1">
    <property type="entry name" value="PHOSPHOGLUCOMUTASE 2B-RELATED"/>
    <property type="match status" value="1"/>
</dbReference>
<evidence type="ECO:0000256" key="9">
    <source>
        <dbReference type="ARBA" id="ARBA00022723"/>
    </source>
</evidence>
<evidence type="ECO:0000256" key="10">
    <source>
        <dbReference type="ARBA" id="ARBA00022842"/>
    </source>
</evidence>
<dbReference type="InterPro" id="IPR005846">
    <property type="entry name" value="A-D-PHexomutase_a/b/a-III"/>
</dbReference>
<dbReference type="OrthoDB" id="9806956at2"/>
<dbReference type="Pfam" id="PF00408">
    <property type="entry name" value="PGM_PMM_IV"/>
    <property type="match status" value="1"/>
</dbReference>
<dbReference type="InterPro" id="IPR005845">
    <property type="entry name" value="A-D-PHexomutase_a/b/a-II"/>
</dbReference>
<keyword evidence="8" id="KW-0597">Phosphoprotein</keyword>
<comment type="catalytic activity">
    <reaction evidence="1">
        <text>alpha-D-glucose 1-phosphate = alpha-D-glucose 6-phosphate</text>
        <dbReference type="Rhea" id="RHEA:23536"/>
        <dbReference type="ChEBI" id="CHEBI:58225"/>
        <dbReference type="ChEBI" id="CHEBI:58601"/>
        <dbReference type="EC" id="5.4.2.2"/>
    </reaction>
</comment>
<gene>
    <name evidence="20" type="ORF">JG29_11680</name>
</gene>
<proteinExistence type="inferred from homology"/>
<evidence type="ECO:0000256" key="2">
    <source>
        <dbReference type="ARBA" id="ARBA00001946"/>
    </source>
</evidence>
<keyword evidence="10 15" id="KW-0460">Magnesium</keyword>
<dbReference type="PATRIC" id="fig|1218508.4.peg.1155"/>
<dbReference type="GO" id="GO:0006166">
    <property type="term" value="P:purine ribonucleoside salvage"/>
    <property type="evidence" value="ECO:0007669"/>
    <property type="project" value="TreeGrafter"/>
</dbReference>
<evidence type="ECO:0000256" key="3">
    <source>
        <dbReference type="ARBA" id="ARBA00005164"/>
    </source>
</evidence>
<dbReference type="CDD" id="cd05799">
    <property type="entry name" value="PGM2"/>
    <property type="match status" value="1"/>
</dbReference>
<accession>A0A0F4KQ03</accession>
<evidence type="ECO:0000256" key="5">
    <source>
        <dbReference type="ARBA" id="ARBA00010231"/>
    </source>
</evidence>
<dbReference type="Gene3D" id="3.40.120.10">
    <property type="entry name" value="Alpha-D-Glucose-1,6-Bisphosphate, subunit A, domain 3"/>
    <property type="match status" value="3"/>
</dbReference>
<evidence type="ECO:0000256" key="1">
    <source>
        <dbReference type="ARBA" id="ARBA00000443"/>
    </source>
</evidence>
<evidence type="ECO:0000256" key="7">
    <source>
        <dbReference type="ARBA" id="ARBA00022526"/>
    </source>
</evidence>
<dbReference type="InterPro" id="IPR005841">
    <property type="entry name" value="Alpha-D-phosphohexomutase_SF"/>
</dbReference>
<dbReference type="Pfam" id="PF02879">
    <property type="entry name" value="PGM_PMM_II"/>
    <property type="match status" value="1"/>
</dbReference>
<comment type="pathway">
    <text evidence="4">Lipid metabolism.</text>
</comment>
<evidence type="ECO:0000256" key="4">
    <source>
        <dbReference type="ARBA" id="ARBA00005189"/>
    </source>
</evidence>
<evidence type="ECO:0000256" key="13">
    <source>
        <dbReference type="ARBA" id="ARBA00041398"/>
    </source>
</evidence>
<feature type="domain" description="Alpha-D-phosphohexomutase alpha/beta/alpha" evidence="19">
    <location>
        <begin position="326"/>
        <end position="452"/>
    </location>
</feature>
<comment type="caution">
    <text evidence="20">The sequence shown here is derived from an EMBL/GenBank/DDBJ whole genome shotgun (WGS) entry which is preliminary data.</text>
</comment>
<dbReference type="InterPro" id="IPR005844">
    <property type="entry name" value="A-D-PHexomutase_a/b/a-I"/>
</dbReference>
<dbReference type="Pfam" id="PF02878">
    <property type="entry name" value="PGM_PMM_I"/>
    <property type="match status" value="1"/>
</dbReference>
<sequence>MNWQDNYQTWVDCPAMDLTLKAQLKALKNDAQQLEDAFYAPLEFGTAGMRGVIGPGINRMNIYTVRQAAEGLARFMDTLTAEQKQRGVAISFDSRYNSSLFATEAARVLGYHQIPVYLFDSLRPTPELSFTVRYLQTYAGIMITASHNPAQYNGFKIYGPDGGQMPPQESDQITQYVRQASDLFAIKVADIHEMRQNKLLQLLGEDIDQAYLQQLQSVTIDQNLLQKYSDLKFVYTPLHGTGKMLAGRAFSQAGFTQMQLVKEQAILDPEFATVQFPNPEFAETFNLAIRDGNKTAADVLIATDPDADRLGAAVRQPSGKYQLMTGNQIASVLLEYILSAKKRNQSLPANGAVVKSIVSTELAAKIAAAYGVKMINVLTGFKFIAEKIQQFQDQGNYQFLFGFEESYGYLIQPFVRDKDAIQASLLLAEVAAYYKSQGKTLYDGIQDLYQKYGYFKEQTISKTFSGVNGAQKMAQLMAQFRKSEPQEINGTPVQSVQDFQSGIQKNVDGTTSSLGLPRANVLKFLLADETWIAVRPSGTEPKIKNYVGVTAANQAAADEKLAAYVEAINSWY</sequence>
<feature type="domain" description="Alpha-D-phosphohexomutase alpha/beta/alpha" evidence="18">
    <location>
        <begin position="210"/>
        <end position="313"/>
    </location>
</feature>
<keyword evidence="11" id="KW-0413">Isomerase</keyword>
<dbReference type="PROSITE" id="PS00710">
    <property type="entry name" value="PGM_PMM"/>
    <property type="match status" value="1"/>
</dbReference>
<evidence type="ECO:0000256" key="12">
    <source>
        <dbReference type="ARBA" id="ARBA00039995"/>
    </source>
</evidence>
<dbReference type="GO" id="GO:0000287">
    <property type="term" value="F:magnesium ion binding"/>
    <property type="evidence" value="ECO:0007669"/>
    <property type="project" value="InterPro"/>
</dbReference>
<evidence type="ECO:0000313" key="21">
    <source>
        <dbReference type="Proteomes" id="UP000033695"/>
    </source>
</evidence>
<dbReference type="STRING" id="1218508.JG29_11680"/>
<evidence type="ECO:0000256" key="11">
    <source>
        <dbReference type="ARBA" id="ARBA00023235"/>
    </source>
</evidence>
<comment type="similarity">
    <text evidence="5 15">Belongs to the phosphohexose mutase family.</text>
</comment>
<reference evidence="20 21" key="1">
    <citation type="submission" date="2014-12" db="EMBL/GenBank/DDBJ databases">
        <title>Comparative genomics of the lactic acid bacteria isolated from the honey bee gut.</title>
        <authorList>
            <person name="Ellegaard K.M."/>
            <person name="Tamarit D."/>
            <person name="Javelind E."/>
            <person name="Olofsson T."/>
            <person name="Andersson S.G."/>
            <person name="Vasquez A."/>
        </authorList>
    </citation>
    <scope>NUCLEOTIDE SEQUENCE [LARGE SCALE GENOMIC DNA]</scope>
    <source>
        <strain evidence="20 21">Hon2</strain>
    </source>
</reference>
<evidence type="ECO:0000313" key="20">
    <source>
        <dbReference type="EMBL" id="KJY48757.1"/>
    </source>
</evidence>
<dbReference type="HOGENOM" id="CLU_016950_0_0_9"/>
<evidence type="ECO:0000259" key="19">
    <source>
        <dbReference type="Pfam" id="PF02880"/>
    </source>
</evidence>
<keyword evidence="7" id="KW-0119">Carbohydrate metabolism</keyword>
<dbReference type="InterPro" id="IPR016055">
    <property type="entry name" value="A-D-PHexomutase_a/b/a-I/II/III"/>
</dbReference>
<dbReference type="EC" id="5.4.2.2" evidence="6"/>
<dbReference type="GO" id="GO:0004614">
    <property type="term" value="F:phosphoglucomutase activity"/>
    <property type="evidence" value="ECO:0007669"/>
    <property type="project" value="UniProtKB-EC"/>
</dbReference>
<keyword evidence="9 15" id="KW-0479">Metal-binding</keyword>
<dbReference type="SUPFAM" id="SSF55957">
    <property type="entry name" value="Phosphoglucomutase, C-terminal domain"/>
    <property type="match status" value="1"/>
</dbReference>
<protein>
    <recommendedName>
        <fullName evidence="12">Phosphoglucomutase</fullName>
        <ecNumber evidence="6">5.4.2.2</ecNumber>
    </recommendedName>
    <alternativeName>
        <fullName evidence="14">Alpha-phosphoglucomutase</fullName>
    </alternativeName>
    <alternativeName>
        <fullName evidence="13">Glucose phosphomutase</fullName>
    </alternativeName>
</protein>
<dbReference type="AlphaFoldDB" id="A0A0F4KQ03"/>
<dbReference type="Pfam" id="PF02880">
    <property type="entry name" value="PGM_PMM_III"/>
    <property type="match status" value="1"/>
</dbReference>
<dbReference type="InterPro" id="IPR016066">
    <property type="entry name" value="A-D-PHexomutase_CS"/>
</dbReference>
<dbReference type="PANTHER" id="PTHR45745">
    <property type="entry name" value="PHOSPHOMANNOMUTASE 45A"/>
    <property type="match status" value="1"/>
</dbReference>
<dbReference type="Proteomes" id="UP000033695">
    <property type="component" value="Unassembled WGS sequence"/>
</dbReference>
<name>A0A0F4KQ03_9LACO</name>
<dbReference type="RefSeq" id="WP_045923017.1">
    <property type="nucleotide sequence ID" value="NZ_JBHTHW010000008.1"/>
</dbReference>
<organism evidence="20 21">
    <name type="scientific">Bombilactobacillus mellis</name>
    <dbReference type="NCBI Taxonomy" id="1218508"/>
    <lineage>
        <taxon>Bacteria</taxon>
        <taxon>Bacillati</taxon>
        <taxon>Bacillota</taxon>
        <taxon>Bacilli</taxon>
        <taxon>Lactobacillales</taxon>
        <taxon>Lactobacillaceae</taxon>
        <taxon>Bombilactobacillus</taxon>
    </lineage>
</organism>
<comment type="cofactor">
    <cofactor evidence="2">
        <name>Mg(2+)</name>
        <dbReference type="ChEBI" id="CHEBI:18420"/>
    </cofactor>
</comment>
<evidence type="ECO:0000259" key="16">
    <source>
        <dbReference type="Pfam" id="PF00408"/>
    </source>
</evidence>
<dbReference type="GO" id="GO:0008973">
    <property type="term" value="F:phosphopentomutase activity"/>
    <property type="evidence" value="ECO:0007669"/>
    <property type="project" value="TreeGrafter"/>
</dbReference>
<evidence type="ECO:0000256" key="14">
    <source>
        <dbReference type="ARBA" id="ARBA00041467"/>
    </source>
</evidence>
<dbReference type="InterPro" id="IPR005843">
    <property type="entry name" value="A-D-PHexomutase_C"/>
</dbReference>
<feature type="domain" description="Alpha-D-phosphohexomutase alpha/beta/alpha" evidence="17">
    <location>
        <begin position="43"/>
        <end position="180"/>
    </location>
</feature>
<dbReference type="InterPro" id="IPR036900">
    <property type="entry name" value="A-D-PHexomutase_C_sf"/>
</dbReference>
<keyword evidence="7" id="KW-0313">Glucose metabolism</keyword>
<evidence type="ECO:0000259" key="18">
    <source>
        <dbReference type="Pfam" id="PF02879"/>
    </source>
</evidence>
<evidence type="ECO:0000256" key="15">
    <source>
        <dbReference type="RuleBase" id="RU004326"/>
    </source>
</evidence>
<evidence type="ECO:0000256" key="6">
    <source>
        <dbReference type="ARBA" id="ARBA00012728"/>
    </source>
</evidence>
<evidence type="ECO:0000256" key="8">
    <source>
        <dbReference type="ARBA" id="ARBA00022553"/>
    </source>
</evidence>